<name>A0ACC7S1I0_DOLFA</name>
<proteinExistence type="predicted"/>
<organism evidence="1 2">
    <name type="scientific">Dolichospermum flos-aquae UHCC 0037</name>
    <dbReference type="NCBI Taxonomy" id="2590026"/>
    <lineage>
        <taxon>Bacteria</taxon>
        <taxon>Bacillati</taxon>
        <taxon>Cyanobacteriota</taxon>
        <taxon>Cyanophyceae</taxon>
        <taxon>Nostocales</taxon>
        <taxon>Aphanizomenonaceae</taxon>
        <taxon>Dolichospermum</taxon>
    </lineage>
</organism>
<evidence type="ECO:0000313" key="2">
    <source>
        <dbReference type="Proteomes" id="UP001517388"/>
    </source>
</evidence>
<accession>A0ACC7S1I0</accession>
<dbReference type="EMBL" id="VILF01000001">
    <property type="protein sequence ID" value="MTJ42365.1"/>
    <property type="molecule type" value="Genomic_DNA"/>
</dbReference>
<gene>
    <name evidence="1" type="ORF">FJR39_03585</name>
</gene>
<protein>
    <submittedName>
        <fullName evidence="1">Uncharacterized protein</fullName>
    </submittedName>
</protein>
<reference evidence="2" key="1">
    <citation type="journal article" date="2020" name="Toxins">
        <title>Phylogenomic Analysis of Secondary Metabolism in the Toxic Cyanobacterial Genera Anabaena, Dolichospermum and Aphanizomenon.</title>
        <authorList>
            <person name="Oesterholm J."/>
            <person name="Popin R.V."/>
            <person name="Fewer D.P."/>
            <person name="Sivonen K."/>
        </authorList>
    </citation>
    <scope>NUCLEOTIDE SEQUENCE [LARGE SCALE GENOMIC DNA]</scope>
    <source>
        <strain evidence="2">UHCC 0037</strain>
    </source>
</reference>
<keyword evidence="2" id="KW-1185">Reference proteome</keyword>
<evidence type="ECO:0000313" key="1">
    <source>
        <dbReference type="EMBL" id="MTJ42365.1"/>
    </source>
</evidence>
<dbReference type="Proteomes" id="UP001517388">
    <property type="component" value="Unassembled WGS sequence"/>
</dbReference>
<comment type="caution">
    <text evidence="1">The sequence shown here is derived from an EMBL/GenBank/DDBJ whole genome shotgun (WGS) entry which is preliminary data.</text>
</comment>
<sequence length="348" mass="38279">MLTIQGIQNWFQRLTSPSPEVVISPISSPVALPPIDRFSDGVNKATNAAKLAQNAKTLDQWNKVVSEWQAAINFMKTVSSTSPNYGVAKQRMVTYPKNLAYAQKNVENLKQQQSKLQKGQTIRGQQVFNSLKGIYQVRGGLTPVTVVSVIIPKTGWDKLSQGDKVNLTMYTQSLISIVKSNPAKYVDISQSAPAYNPLVNKTANICQDCWSIILSNKDSQPYGIDTTVVQGDTPWKDDEPCCRGVKASEFIQKNLVLASGQKNVRNLKKQKSNSSNSTPASNTSTSSSSTSSRTFLGRSETGYELWAGEKCVYVKGITEGDLARLNTDVWGFKDAVKLQTGYKCVLFE</sequence>